<dbReference type="eggNOG" id="COG3302">
    <property type="taxonomic scope" value="Bacteria"/>
</dbReference>
<protein>
    <submittedName>
        <fullName evidence="2">DMSO reductase anchor subunit (DmsC)</fullName>
    </submittedName>
</protein>
<organism evidence="2 3">
    <name type="scientific">Thalassobacter stenotrophicus</name>
    <dbReference type="NCBI Taxonomy" id="266809"/>
    <lineage>
        <taxon>Bacteria</taxon>
        <taxon>Pseudomonadati</taxon>
        <taxon>Pseudomonadota</taxon>
        <taxon>Alphaproteobacteria</taxon>
        <taxon>Rhodobacterales</taxon>
        <taxon>Roseobacteraceae</taxon>
        <taxon>Thalassobacter</taxon>
    </lineage>
</organism>
<dbReference type="Proteomes" id="UP000051298">
    <property type="component" value="Unassembled WGS sequence"/>
</dbReference>
<accession>A0A0P1FCT4</accession>
<feature type="transmembrane region" description="Helical" evidence="1">
    <location>
        <begin position="81"/>
        <end position="101"/>
    </location>
</feature>
<reference evidence="2 3" key="1">
    <citation type="submission" date="2015-09" db="EMBL/GenBank/DDBJ databases">
        <authorList>
            <consortium name="Swine Surveillance"/>
        </authorList>
    </citation>
    <scope>NUCLEOTIDE SEQUENCE [LARGE SCALE GENOMIC DNA]</scope>
    <source>
        <strain evidence="2 3">CECT 5294</strain>
    </source>
</reference>
<dbReference type="GO" id="GO:0005886">
    <property type="term" value="C:plasma membrane"/>
    <property type="evidence" value="ECO:0007669"/>
    <property type="project" value="TreeGrafter"/>
</dbReference>
<keyword evidence="1" id="KW-0472">Membrane</keyword>
<feature type="transmembrane region" description="Helical" evidence="1">
    <location>
        <begin position="6"/>
        <end position="26"/>
    </location>
</feature>
<evidence type="ECO:0000256" key="1">
    <source>
        <dbReference type="SAM" id="Phobius"/>
    </source>
</evidence>
<sequence>MHPAPSVIFFSVLSGAGFGLLTLLGFGARATSQGWPAFVFFAVGFVLAVGGLLSATLHLANPKNAIYSFSQWRTSWLSREGISAVAALSLMGLYAALIIFFDIRVAPLGYVAGALCLFTVFTTAMIYTQIKAVPRWHQPLATPALFLSYALTGGALLAGAVAHAGFLFLLTALIQLWHWNGGDKAFRNAGTNMNTATGLKGAVRQFESPHTGDNYLLKEMVYVVGRKHAFKLRIIALLFAALIPSFMMLGEVKHLGALIAVALYFTGTFASRWLFFAEAEHVVGLYYGKR</sequence>
<dbReference type="GO" id="GO:0009390">
    <property type="term" value="C:dimethyl sulfoxide reductase complex"/>
    <property type="evidence" value="ECO:0007669"/>
    <property type="project" value="TreeGrafter"/>
</dbReference>
<keyword evidence="1" id="KW-0812">Transmembrane</keyword>
<dbReference type="Pfam" id="PF04976">
    <property type="entry name" value="DmsC"/>
    <property type="match status" value="1"/>
</dbReference>
<evidence type="ECO:0000313" key="3">
    <source>
        <dbReference type="Proteomes" id="UP000051298"/>
    </source>
</evidence>
<dbReference type="GO" id="GO:0019645">
    <property type="term" value="P:anaerobic electron transport chain"/>
    <property type="evidence" value="ECO:0007669"/>
    <property type="project" value="InterPro"/>
</dbReference>
<dbReference type="EMBL" id="CYRX01000008">
    <property type="protein sequence ID" value="CUH58991.1"/>
    <property type="molecule type" value="Genomic_DNA"/>
</dbReference>
<dbReference type="InterPro" id="IPR007059">
    <property type="entry name" value="DmsC"/>
</dbReference>
<keyword evidence="1" id="KW-1133">Transmembrane helix</keyword>
<feature type="transmembrane region" description="Helical" evidence="1">
    <location>
        <begin position="150"/>
        <end position="177"/>
    </location>
</feature>
<name>A0A0P1FCT4_9RHOB</name>
<feature type="transmembrane region" description="Helical" evidence="1">
    <location>
        <begin position="230"/>
        <end position="249"/>
    </location>
</feature>
<feature type="transmembrane region" description="Helical" evidence="1">
    <location>
        <begin position="255"/>
        <end position="275"/>
    </location>
</feature>
<dbReference type="STRING" id="266809.PM03_10185"/>
<dbReference type="PANTHER" id="PTHR38095">
    <property type="entry name" value="ANAEROBIC DIMETHYL SULFOXIDE REDUCTASE CHAIN YNFH"/>
    <property type="match status" value="1"/>
</dbReference>
<feature type="transmembrane region" description="Helical" evidence="1">
    <location>
        <begin position="38"/>
        <end position="61"/>
    </location>
</feature>
<dbReference type="PANTHER" id="PTHR38095:SF1">
    <property type="entry name" value="ANAEROBIC DIMETHYL SULFOXIDE REDUCTASE CHAIN YNFH"/>
    <property type="match status" value="1"/>
</dbReference>
<dbReference type="GO" id="GO:0009389">
    <property type="term" value="F:dimethyl sulfoxide reductase activity"/>
    <property type="evidence" value="ECO:0007669"/>
    <property type="project" value="TreeGrafter"/>
</dbReference>
<dbReference type="RefSeq" id="WP_058122313.1">
    <property type="nucleotide sequence ID" value="NZ_CYRX01000008.1"/>
</dbReference>
<evidence type="ECO:0000313" key="2">
    <source>
        <dbReference type="EMBL" id="CUH58991.1"/>
    </source>
</evidence>
<proteinExistence type="predicted"/>
<feature type="transmembrane region" description="Helical" evidence="1">
    <location>
        <begin position="108"/>
        <end position="130"/>
    </location>
</feature>
<gene>
    <name evidence="2" type="ORF">THS5294_00271</name>
</gene>
<dbReference type="AlphaFoldDB" id="A0A0P1FCT4"/>